<dbReference type="InterPro" id="IPR005151">
    <property type="entry name" value="Tail-specific_protease"/>
</dbReference>
<dbReference type="GO" id="GO:0008236">
    <property type="term" value="F:serine-type peptidase activity"/>
    <property type="evidence" value="ECO:0007669"/>
    <property type="project" value="InterPro"/>
</dbReference>
<feature type="chain" id="PRO_5017265430" evidence="1">
    <location>
        <begin position="28"/>
        <end position="514"/>
    </location>
</feature>
<keyword evidence="4" id="KW-1185">Reference proteome</keyword>
<comment type="caution">
    <text evidence="3">The sequence shown here is derived from an EMBL/GenBank/DDBJ whole genome shotgun (WGS) entry which is preliminary data.</text>
</comment>
<dbReference type="AlphaFoldDB" id="A0A3B0CCH9"/>
<dbReference type="Pfam" id="PF18294">
    <property type="entry name" value="Pept_S41_N"/>
    <property type="match status" value="1"/>
</dbReference>
<gene>
    <name evidence="3" type="ORF">D7Z94_11800</name>
</gene>
<dbReference type="PROSITE" id="PS51257">
    <property type="entry name" value="PROKAR_LIPOPROTEIN"/>
    <property type="match status" value="1"/>
</dbReference>
<feature type="domain" description="Tail specific protease" evidence="2">
    <location>
        <begin position="214"/>
        <end position="445"/>
    </location>
</feature>
<keyword evidence="3" id="KW-0378">Hydrolase</keyword>
<dbReference type="GO" id="GO:0006508">
    <property type="term" value="P:proteolysis"/>
    <property type="evidence" value="ECO:0007669"/>
    <property type="project" value="UniProtKB-KW"/>
</dbReference>
<accession>A0A3B0CCH9</accession>
<dbReference type="Gene3D" id="3.30.750.170">
    <property type="match status" value="1"/>
</dbReference>
<evidence type="ECO:0000256" key="1">
    <source>
        <dbReference type="SAM" id="SignalP"/>
    </source>
</evidence>
<evidence type="ECO:0000313" key="4">
    <source>
        <dbReference type="Proteomes" id="UP000276603"/>
    </source>
</evidence>
<feature type="signal peptide" evidence="1">
    <location>
        <begin position="1"/>
        <end position="27"/>
    </location>
</feature>
<reference evidence="3 4" key="1">
    <citation type="submission" date="2018-10" db="EMBL/GenBank/DDBJ databases">
        <title>Ulvibacterium marinum gen. nov., sp. nov., a novel marine bacterium of the family Flavobacteriaceae, isolated from a culture of the green alga Ulva prolifera.</title>
        <authorList>
            <person name="Zhang Z."/>
        </authorList>
    </citation>
    <scope>NUCLEOTIDE SEQUENCE [LARGE SCALE GENOMIC DNA]</scope>
    <source>
        <strain evidence="3 4">CCMM003</strain>
    </source>
</reference>
<keyword evidence="3" id="KW-0645">Protease</keyword>
<dbReference type="SUPFAM" id="SSF52096">
    <property type="entry name" value="ClpP/crotonase"/>
    <property type="match status" value="1"/>
</dbReference>
<dbReference type="Gene3D" id="2.30.42.10">
    <property type="match status" value="1"/>
</dbReference>
<dbReference type="OrthoDB" id="7168509at2"/>
<proteinExistence type="predicted"/>
<dbReference type="InterPro" id="IPR036034">
    <property type="entry name" value="PDZ_sf"/>
</dbReference>
<dbReference type="Proteomes" id="UP000276603">
    <property type="component" value="Unassembled WGS sequence"/>
</dbReference>
<dbReference type="RefSeq" id="WP_120712046.1">
    <property type="nucleotide sequence ID" value="NZ_RBCJ01000002.1"/>
</dbReference>
<organism evidence="3 4">
    <name type="scientific">Ulvibacterium marinum</name>
    <dbReference type="NCBI Taxonomy" id="2419782"/>
    <lineage>
        <taxon>Bacteria</taxon>
        <taxon>Pseudomonadati</taxon>
        <taxon>Bacteroidota</taxon>
        <taxon>Flavobacteriia</taxon>
        <taxon>Flavobacteriales</taxon>
        <taxon>Flavobacteriaceae</taxon>
        <taxon>Ulvibacterium</taxon>
    </lineage>
</organism>
<dbReference type="Pfam" id="PF03572">
    <property type="entry name" value="Peptidase_S41"/>
    <property type="match status" value="1"/>
</dbReference>
<name>A0A3B0CCH9_9FLAO</name>
<evidence type="ECO:0000313" key="3">
    <source>
        <dbReference type="EMBL" id="RKN81889.1"/>
    </source>
</evidence>
<sequence>MKYNARPLSKKLKLLLFLITAFSGVSCNNDDGSGGFVLPKTAKADQSLVETDITVQNFMWKAMNFWYFWQAEVPNLADDAFALDAEGSQMYTEFLASEDNPADFFDQQLLFNQDRFSFWAEDYETLTKSLAGVSRSNGLEFGLISFSDNDDIFGYVRYIVPNSDAATKDISRGELFTGVDGQILNNDNYVDLLFGDNDTYTLNMADIDGEVVTPNDKEVTLTKQENLAENPVFLTRSFDISGEKIGYLMYNGFTNEYDEDLNNAIGELRSAGITNLVLDLRYNPGGSVNTARLLSSMIYGTNTSDLFLRARYNDRLQPLFNAEDLERNFTDKSSDGSALNRLNFTKVYILTSGSTASASELVINGLAPYIDVVQIGETTRGKNEFSVTMVDDPDHTGAPYVYTPERENKINPSNRWAIQPLIGRNENADGFSDYTAGLVPDIALQEDLANLGVLGDLDEPLLARAIQDITGSTSKRSFSVKMPANVMTSSKMFTPIKDNMYVDDVPKLDLSLLE</sequence>
<dbReference type="InterPro" id="IPR041613">
    <property type="entry name" value="Pept_S41_N"/>
</dbReference>
<evidence type="ECO:0000259" key="2">
    <source>
        <dbReference type="SMART" id="SM00245"/>
    </source>
</evidence>
<protein>
    <submittedName>
        <fullName evidence="3">Carboxyl-terminal protease</fullName>
    </submittedName>
</protein>
<keyword evidence="1" id="KW-0732">Signal</keyword>
<dbReference type="EMBL" id="RBCJ01000002">
    <property type="protein sequence ID" value="RKN81889.1"/>
    <property type="molecule type" value="Genomic_DNA"/>
</dbReference>
<dbReference type="Gene3D" id="3.90.226.10">
    <property type="entry name" value="2-enoyl-CoA Hydratase, Chain A, domain 1"/>
    <property type="match status" value="1"/>
</dbReference>
<dbReference type="PANTHER" id="PTHR32060">
    <property type="entry name" value="TAIL-SPECIFIC PROTEASE"/>
    <property type="match status" value="1"/>
</dbReference>
<dbReference type="GO" id="GO:0004175">
    <property type="term" value="F:endopeptidase activity"/>
    <property type="evidence" value="ECO:0007669"/>
    <property type="project" value="TreeGrafter"/>
</dbReference>
<dbReference type="InterPro" id="IPR029045">
    <property type="entry name" value="ClpP/crotonase-like_dom_sf"/>
</dbReference>
<dbReference type="PANTHER" id="PTHR32060:SF22">
    <property type="entry name" value="CARBOXYL-TERMINAL-PROCESSING PEPTIDASE 3, CHLOROPLASTIC"/>
    <property type="match status" value="1"/>
</dbReference>
<dbReference type="CDD" id="cd07561">
    <property type="entry name" value="Peptidase_S41_CPP_like"/>
    <property type="match status" value="1"/>
</dbReference>
<dbReference type="SMART" id="SM00245">
    <property type="entry name" value="TSPc"/>
    <property type="match status" value="1"/>
</dbReference>